<proteinExistence type="predicted"/>
<evidence type="ECO:0000256" key="6">
    <source>
        <dbReference type="SAM" id="SignalP"/>
    </source>
</evidence>
<dbReference type="InterPro" id="IPR006664">
    <property type="entry name" value="OMP_bac"/>
</dbReference>
<dbReference type="Gene3D" id="3.30.1330.60">
    <property type="entry name" value="OmpA-like domain"/>
    <property type="match status" value="1"/>
</dbReference>
<feature type="compositionally biased region" description="Basic residues" evidence="5">
    <location>
        <begin position="365"/>
        <end position="387"/>
    </location>
</feature>
<dbReference type="InterPro" id="IPR036737">
    <property type="entry name" value="OmpA-like_sf"/>
</dbReference>
<dbReference type="Proteomes" id="UP001596356">
    <property type="component" value="Unassembled WGS sequence"/>
</dbReference>
<reference evidence="9" key="1">
    <citation type="journal article" date="2019" name="Int. J. Syst. Evol. Microbiol.">
        <title>The Global Catalogue of Microorganisms (GCM) 10K type strain sequencing project: providing services to taxonomists for standard genome sequencing and annotation.</title>
        <authorList>
            <consortium name="The Broad Institute Genomics Platform"/>
            <consortium name="The Broad Institute Genome Sequencing Center for Infectious Disease"/>
            <person name="Wu L."/>
            <person name="Ma J."/>
        </authorList>
    </citation>
    <scope>NUCLEOTIDE SEQUENCE [LARGE SCALE GENOMIC DNA]</scope>
    <source>
        <strain evidence="9">NBRC 106593</strain>
    </source>
</reference>
<keyword evidence="9" id="KW-1185">Reference proteome</keyword>
<feature type="domain" description="OmpA-like" evidence="7">
    <location>
        <begin position="240"/>
        <end position="358"/>
    </location>
</feature>
<keyword evidence="6" id="KW-0732">Signal</keyword>
<evidence type="ECO:0000313" key="9">
    <source>
        <dbReference type="Proteomes" id="UP001596356"/>
    </source>
</evidence>
<comment type="subcellular location">
    <subcellularLocation>
        <location evidence="1">Cell outer membrane</location>
    </subcellularLocation>
</comment>
<dbReference type="PRINTS" id="PR01021">
    <property type="entry name" value="OMPADOMAIN"/>
</dbReference>
<keyword evidence="3" id="KW-0998">Cell outer membrane</keyword>
<dbReference type="EMBL" id="JBHSWJ010000002">
    <property type="protein sequence ID" value="MFC6715131.1"/>
    <property type="molecule type" value="Genomic_DNA"/>
</dbReference>
<accession>A0ABW2AXA6</accession>
<evidence type="ECO:0000259" key="7">
    <source>
        <dbReference type="PROSITE" id="PS51123"/>
    </source>
</evidence>
<protein>
    <submittedName>
        <fullName evidence="8">OmpA family protein</fullName>
    </submittedName>
</protein>
<dbReference type="SUPFAM" id="SSF103088">
    <property type="entry name" value="OmpA-like"/>
    <property type="match status" value="1"/>
</dbReference>
<dbReference type="PANTHER" id="PTHR30329:SF21">
    <property type="entry name" value="LIPOPROTEIN YIAD-RELATED"/>
    <property type="match status" value="1"/>
</dbReference>
<gene>
    <name evidence="8" type="ORF">ACFQBT_15470</name>
</gene>
<comment type="caution">
    <text evidence="8">The sequence shown here is derived from an EMBL/GenBank/DDBJ whole genome shotgun (WGS) entry which is preliminary data.</text>
</comment>
<keyword evidence="2 4" id="KW-0472">Membrane</keyword>
<evidence type="ECO:0000313" key="8">
    <source>
        <dbReference type="EMBL" id="MFC6715131.1"/>
    </source>
</evidence>
<name>A0ABW2AXA6_9MICO</name>
<sequence>MRTRTRIAAGGVAAVTALLGAIVPATAATDDTVPVLGQVRSGYLGNGDAPQGVITVHGVRRIESGTAVYFSIGFPAGTTGDTTFNLASIVLASSSAMSVDKQSVDSLTNAGVVDSAGRKMYVTLVTPDKHCVCSPGSLVSHVEGDNAGKAFALYYVVPTLPASVTSVDVNIAGSIIPDVPVQDGAMTPTRPADQPIQVGSGWPAIDDNRLKAVTDTARSVLPLTQQVSDLSGQITDRTKSATRSVDIASDVLFAVDSAELSPAAKATLAKAAAALKADRVTGTVNVIGYTDSDNTEAHNLDLSKRRAAAVAAALKPMVPQGITLVPQGKGEADPVASNSNEAGKALNRRVSLSFANPGAPSETHHRQRRNRPCRHARPDRMHRRQRHRHYVCGTDGFGDQRDVEHPGYDDLEPQRLGACGHAGLRREAGREGDQHHVLPQRGARHALHRPGARRLAVQSADVLDHHVAVRRLPHQRGRGQQLAEAGGPGGPEGVRRHHLLGDARHEQRAEVRVHADRGHLQHAPGHDRRIPGAPGRPDQDHRASQGFRRCGGAGHPLIAPGRPDRARAT</sequence>
<dbReference type="Pfam" id="PF00691">
    <property type="entry name" value="OmpA"/>
    <property type="match status" value="1"/>
</dbReference>
<dbReference type="RefSeq" id="WP_377824004.1">
    <property type="nucleotide sequence ID" value="NZ_JBHSWJ010000002.1"/>
</dbReference>
<evidence type="ECO:0000256" key="4">
    <source>
        <dbReference type="PROSITE-ProRule" id="PRU00473"/>
    </source>
</evidence>
<dbReference type="InterPro" id="IPR006665">
    <property type="entry name" value="OmpA-like"/>
</dbReference>
<evidence type="ECO:0000256" key="3">
    <source>
        <dbReference type="ARBA" id="ARBA00023237"/>
    </source>
</evidence>
<dbReference type="CDD" id="cd07185">
    <property type="entry name" value="OmpA_C-like"/>
    <property type="match status" value="1"/>
</dbReference>
<evidence type="ECO:0000256" key="1">
    <source>
        <dbReference type="ARBA" id="ARBA00004442"/>
    </source>
</evidence>
<organism evidence="8 9">
    <name type="scientific">Branchiibius cervicis</name>
    <dbReference type="NCBI Taxonomy" id="908252"/>
    <lineage>
        <taxon>Bacteria</taxon>
        <taxon>Bacillati</taxon>
        <taxon>Actinomycetota</taxon>
        <taxon>Actinomycetes</taxon>
        <taxon>Micrococcales</taxon>
        <taxon>Dermacoccaceae</taxon>
        <taxon>Branchiibius</taxon>
    </lineage>
</organism>
<feature type="region of interest" description="Disordered" evidence="5">
    <location>
        <begin position="354"/>
        <end position="387"/>
    </location>
</feature>
<feature type="region of interest" description="Disordered" evidence="5">
    <location>
        <begin position="515"/>
        <end position="569"/>
    </location>
</feature>
<evidence type="ECO:0000256" key="5">
    <source>
        <dbReference type="SAM" id="MobiDB-lite"/>
    </source>
</evidence>
<feature type="chain" id="PRO_5046360861" evidence="6">
    <location>
        <begin position="28"/>
        <end position="569"/>
    </location>
</feature>
<evidence type="ECO:0000256" key="2">
    <source>
        <dbReference type="ARBA" id="ARBA00023136"/>
    </source>
</evidence>
<dbReference type="PROSITE" id="PS51123">
    <property type="entry name" value="OMPA_2"/>
    <property type="match status" value="1"/>
</dbReference>
<dbReference type="InterPro" id="IPR050330">
    <property type="entry name" value="Bact_OuterMem_StrucFunc"/>
</dbReference>
<dbReference type="PANTHER" id="PTHR30329">
    <property type="entry name" value="STATOR ELEMENT OF FLAGELLAR MOTOR COMPLEX"/>
    <property type="match status" value="1"/>
</dbReference>
<feature type="region of interest" description="Disordered" evidence="5">
    <location>
        <begin position="472"/>
        <end position="496"/>
    </location>
</feature>
<feature type="compositionally biased region" description="Basic and acidic residues" evidence="5">
    <location>
        <begin position="515"/>
        <end position="530"/>
    </location>
</feature>
<feature type="signal peptide" evidence="6">
    <location>
        <begin position="1"/>
        <end position="27"/>
    </location>
</feature>